<evidence type="ECO:0000256" key="2">
    <source>
        <dbReference type="ARBA" id="ARBA00022723"/>
    </source>
</evidence>
<dbReference type="InterPro" id="IPR009308">
    <property type="entry name" value="Rhamnose_isomerase"/>
</dbReference>
<dbReference type="NCBIfam" id="NF002203">
    <property type="entry name" value="PRK01076.1"/>
    <property type="match status" value="1"/>
</dbReference>
<comment type="function">
    <text evidence="6">Catalyzes the interconversion of L-rhamnose and L-rhamnulose.</text>
</comment>
<comment type="cofactor">
    <cofactor evidence="6">
        <name>Mn(2+)</name>
        <dbReference type="ChEBI" id="CHEBI:29035"/>
    </cofactor>
    <text evidence="6">Binds 1 Mn(2+) ion per subunit.</text>
</comment>
<dbReference type="GO" id="GO:0030145">
    <property type="term" value="F:manganese ion binding"/>
    <property type="evidence" value="ECO:0007669"/>
    <property type="project" value="UniProtKB-UniRule"/>
</dbReference>
<evidence type="ECO:0000313" key="8">
    <source>
        <dbReference type="EMBL" id="PAD75180.1"/>
    </source>
</evidence>
<keyword evidence="3 6" id="KW-0464">Manganese</keyword>
<feature type="binding site" evidence="6">
    <location>
        <position position="296"/>
    </location>
    <ligand>
        <name>Mn(2+)</name>
        <dbReference type="ChEBI" id="CHEBI:29035"/>
    </ligand>
</feature>
<dbReference type="EMBL" id="NPBY01000047">
    <property type="protein sequence ID" value="PAD75180.1"/>
    <property type="molecule type" value="Genomic_DNA"/>
</dbReference>
<evidence type="ECO:0000256" key="1">
    <source>
        <dbReference type="ARBA" id="ARBA00022490"/>
    </source>
</evidence>
<gene>
    <name evidence="6 8" type="primary">rhaA</name>
    <name evidence="8" type="ORF">CHH67_16310</name>
</gene>
<dbReference type="OrthoDB" id="9766697at2"/>
<reference evidence="8 9" key="1">
    <citation type="submission" date="2017-07" db="EMBL/GenBank/DDBJ databases">
        <title>Isolation and whole genome analysis of endospore-forming bacteria from heroin.</title>
        <authorList>
            <person name="Kalinowski J."/>
            <person name="Ahrens B."/>
            <person name="Al-Dilaimi A."/>
            <person name="Winkler A."/>
            <person name="Wibberg D."/>
            <person name="Schleenbecker U."/>
            <person name="Ruckert C."/>
            <person name="Wolfel R."/>
            <person name="Grass G."/>
        </authorList>
    </citation>
    <scope>NUCLEOTIDE SEQUENCE [LARGE SCALE GENOMIC DNA]</scope>
    <source>
        <strain evidence="8 9">7537-G1</strain>
    </source>
</reference>
<evidence type="ECO:0000256" key="5">
    <source>
        <dbReference type="ARBA" id="ARBA00023308"/>
    </source>
</evidence>
<dbReference type="RefSeq" id="WP_095266266.1">
    <property type="nucleotide sequence ID" value="NZ_NPBY01000047.1"/>
</dbReference>
<comment type="catalytic activity">
    <reaction evidence="6">
        <text>L-rhamnopyranose = L-rhamnulose</text>
        <dbReference type="Rhea" id="RHEA:23160"/>
        <dbReference type="ChEBI" id="CHEBI:17897"/>
        <dbReference type="ChEBI" id="CHEBI:62346"/>
        <dbReference type="EC" id="5.3.1.14"/>
    </reaction>
</comment>
<dbReference type="GO" id="GO:0005737">
    <property type="term" value="C:cytoplasm"/>
    <property type="evidence" value="ECO:0007669"/>
    <property type="project" value="UniProtKB-SubCell"/>
</dbReference>
<dbReference type="GO" id="GO:0019324">
    <property type="term" value="P:L-lyxose metabolic process"/>
    <property type="evidence" value="ECO:0007669"/>
    <property type="project" value="TreeGrafter"/>
</dbReference>
<keyword evidence="2 6" id="KW-0479">Metal-binding</keyword>
<dbReference type="EC" id="5.3.1.14" evidence="6 7"/>
<dbReference type="UniPathway" id="UPA00541">
    <property type="reaction ID" value="UER00601"/>
</dbReference>
<comment type="similarity">
    <text evidence="6">Belongs to the rhamnose isomerase family.</text>
</comment>
<keyword evidence="5 6" id="KW-0684">Rhamnose metabolism</keyword>
<dbReference type="PANTHER" id="PTHR30268">
    <property type="entry name" value="L-RHAMNOSE ISOMERASE"/>
    <property type="match status" value="1"/>
</dbReference>
<evidence type="ECO:0000256" key="7">
    <source>
        <dbReference type="NCBIfam" id="TIGR01748"/>
    </source>
</evidence>
<accession>A0A268EPX6</accession>
<evidence type="ECO:0000256" key="6">
    <source>
        <dbReference type="HAMAP-Rule" id="MF_00541"/>
    </source>
</evidence>
<organism evidence="8 9">
    <name type="scientific">Paenibacillus campinasensis</name>
    <dbReference type="NCBI Taxonomy" id="66347"/>
    <lineage>
        <taxon>Bacteria</taxon>
        <taxon>Bacillati</taxon>
        <taxon>Bacillota</taxon>
        <taxon>Bacilli</taxon>
        <taxon>Bacillales</taxon>
        <taxon>Paenibacillaceae</taxon>
        <taxon>Paenibacillus</taxon>
    </lineage>
</organism>
<feature type="binding site" evidence="6">
    <location>
        <position position="262"/>
    </location>
    <ligand>
        <name>Mn(2+)</name>
        <dbReference type="ChEBI" id="CHEBI:29035"/>
    </ligand>
</feature>
<evidence type="ECO:0000313" key="9">
    <source>
        <dbReference type="Proteomes" id="UP000215596"/>
    </source>
</evidence>
<dbReference type="PANTHER" id="PTHR30268:SF0">
    <property type="entry name" value="L-RHAMNOSE ISOMERASE"/>
    <property type="match status" value="1"/>
</dbReference>
<comment type="pathway">
    <text evidence="6">Carbohydrate degradation; L-rhamnose degradation; glycerone phosphate from L-rhamnose: step 1/3.</text>
</comment>
<sequence length="434" mass="49097">MREDIVRNYEAAKELYGKYDIDVDQALQALEHIKISIHCWQGDDVRGFLFQDQELSGGISVTGEYPGAARTPAELRQDLEKALSLIPGKHKVNLHAIYADTEEKVDLDELAPRHFQTWVDWAKQQGIGLDFNPTCFSHDKSKDGFTLSHPDPDIRRFWIDHCKAARKIGAYFGEQLGQTCVTNIWIPDGYKDVPVDRLAPRQRLKEALDDIFSEPLDSAIHLDAVESKLFGIGSEAYVVGSHEFYMGYGIQNNKLICLDAGHFHPTEGIAGKLSALSLFTEGILLHVSRPMRWDSDHVVTMDDELIEIGRELVRNGLLEKTFIGLDFFDGSINRVAAWVIGTRNTIKALLRAMLEPTEALRQAERKGDYTTRLALLEEFKSYPFGAVWDYYCAKMGVPVREQWLEEVKAYEQQVLVQRGHLEAEPSAFGLNVGQ</sequence>
<dbReference type="Proteomes" id="UP000215596">
    <property type="component" value="Unassembled WGS sequence"/>
</dbReference>
<protein>
    <recommendedName>
        <fullName evidence="6 7">L-rhamnose isomerase</fullName>
        <ecNumber evidence="6 7">5.3.1.14</ecNumber>
    </recommendedName>
</protein>
<keyword evidence="4 6" id="KW-0413">Isomerase</keyword>
<dbReference type="AlphaFoldDB" id="A0A268EPX6"/>
<evidence type="ECO:0000256" key="3">
    <source>
        <dbReference type="ARBA" id="ARBA00023211"/>
    </source>
</evidence>
<comment type="caution">
    <text evidence="8">The sequence shown here is derived from an EMBL/GenBank/DDBJ whole genome shotgun (WGS) entry which is preliminary data.</text>
</comment>
<dbReference type="GO" id="GO:0008740">
    <property type="term" value="F:L-rhamnose isomerase activity"/>
    <property type="evidence" value="ECO:0007669"/>
    <property type="project" value="UniProtKB-UniRule"/>
</dbReference>
<dbReference type="GO" id="GO:0019301">
    <property type="term" value="P:rhamnose catabolic process"/>
    <property type="evidence" value="ECO:0007669"/>
    <property type="project" value="UniProtKB-UniRule"/>
</dbReference>
<keyword evidence="1 6" id="KW-0963">Cytoplasm</keyword>
<comment type="subcellular location">
    <subcellularLocation>
        <location evidence="6">Cytoplasm</location>
    </subcellularLocation>
</comment>
<name>A0A268EPX6_9BACL</name>
<feature type="binding site" evidence="6">
    <location>
        <position position="294"/>
    </location>
    <ligand>
        <name>Mn(2+)</name>
        <dbReference type="ChEBI" id="CHEBI:29035"/>
    </ligand>
</feature>
<evidence type="ECO:0000256" key="4">
    <source>
        <dbReference type="ARBA" id="ARBA00023235"/>
    </source>
</evidence>
<dbReference type="HAMAP" id="MF_00541">
    <property type="entry name" value="RhaA"/>
    <property type="match status" value="1"/>
</dbReference>
<dbReference type="InterPro" id="IPR036237">
    <property type="entry name" value="Xyl_isomerase-like_sf"/>
</dbReference>
<dbReference type="Pfam" id="PF06134">
    <property type="entry name" value="RhaA"/>
    <property type="match status" value="1"/>
</dbReference>
<proteinExistence type="inferred from homology"/>
<dbReference type="SUPFAM" id="SSF51658">
    <property type="entry name" value="Xylose isomerase-like"/>
    <property type="match status" value="1"/>
</dbReference>
<dbReference type="InterPro" id="IPR050337">
    <property type="entry name" value="L-rhamnose_isomerase"/>
</dbReference>
<dbReference type="Gene3D" id="3.20.20.150">
    <property type="entry name" value="Divalent-metal-dependent TIM barrel enzymes"/>
    <property type="match status" value="1"/>
</dbReference>
<dbReference type="NCBIfam" id="TIGR01748">
    <property type="entry name" value="rhaA"/>
    <property type="match status" value="1"/>
</dbReference>